<evidence type="ECO:0000313" key="2">
    <source>
        <dbReference type="EMBL" id="KAF7295920.1"/>
    </source>
</evidence>
<gene>
    <name evidence="2" type="ORF">HMN09_01136000</name>
</gene>
<keyword evidence="3" id="KW-1185">Reference proteome</keyword>
<dbReference type="OrthoDB" id="2269034at2759"/>
<organism evidence="2 3">
    <name type="scientific">Mycena chlorophos</name>
    <name type="common">Agaric fungus</name>
    <name type="synonym">Agaricus chlorophos</name>
    <dbReference type="NCBI Taxonomy" id="658473"/>
    <lineage>
        <taxon>Eukaryota</taxon>
        <taxon>Fungi</taxon>
        <taxon>Dikarya</taxon>
        <taxon>Basidiomycota</taxon>
        <taxon>Agaricomycotina</taxon>
        <taxon>Agaricomycetes</taxon>
        <taxon>Agaricomycetidae</taxon>
        <taxon>Agaricales</taxon>
        <taxon>Marasmiineae</taxon>
        <taxon>Mycenaceae</taxon>
        <taxon>Mycena</taxon>
    </lineage>
</organism>
<feature type="compositionally biased region" description="Low complexity" evidence="1">
    <location>
        <begin position="135"/>
        <end position="175"/>
    </location>
</feature>
<evidence type="ECO:0000313" key="3">
    <source>
        <dbReference type="Proteomes" id="UP000613580"/>
    </source>
</evidence>
<accession>A0A8H6SBX9</accession>
<comment type="caution">
    <text evidence="2">The sequence shown here is derived from an EMBL/GenBank/DDBJ whole genome shotgun (WGS) entry which is preliminary data.</text>
</comment>
<dbReference type="EMBL" id="JACAZE010000018">
    <property type="protein sequence ID" value="KAF7295920.1"/>
    <property type="molecule type" value="Genomic_DNA"/>
</dbReference>
<name>A0A8H6SBX9_MYCCL</name>
<protein>
    <submittedName>
        <fullName evidence="2">F-box domain-containing protein</fullName>
    </submittedName>
</protein>
<feature type="region of interest" description="Disordered" evidence="1">
    <location>
        <begin position="67"/>
        <end position="190"/>
    </location>
</feature>
<proteinExistence type="predicted"/>
<evidence type="ECO:0000256" key="1">
    <source>
        <dbReference type="SAM" id="MobiDB-lite"/>
    </source>
</evidence>
<feature type="compositionally biased region" description="Pro residues" evidence="1">
    <location>
        <begin position="176"/>
        <end position="185"/>
    </location>
</feature>
<dbReference type="Proteomes" id="UP000613580">
    <property type="component" value="Unassembled WGS sequence"/>
</dbReference>
<dbReference type="AlphaFoldDB" id="A0A8H6SBX9"/>
<reference evidence="2" key="1">
    <citation type="submission" date="2020-05" db="EMBL/GenBank/DDBJ databases">
        <title>Mycena genomes resolve the evolution of fungal bioluminescence.</title>
        <authorList>
            <person name="Tsai I.J."/>
        </authorList>
    </citation>
    <scope>NUCLEOTIDE SEQUENCE</scope>
    <source>
        <strain evidence="2">110903Hualien_Pintung</strain>
    </source>
</reference>
<sequence>MAVLVASAQAWSPFTQHLPMEPLRTTWSVGGLELHLELSSSSLPSSSSLSKPKLRLPVLSTPAPVCRFDPFADDDEPPKLRSQPLQQLPENIPPPALSRARTPAPLSISVPTGRRRAPSFSAGSGVRLSSLAGRTLSPSVSVTTSPSPTSTSSFSASPAPSLSRPRLIPTTHSTPAPAPTVPGAPSPFMARHYPTPDARSRLLARTLLHRINVVGRPRSACSSPCVDGYEAPNGARAYVPSRLSDLAASSRAVAPKLAAVVYPVLTLPAELTAEIMLCTAAVSQSCFPVIVASVCAKWRRIALATPRLWTRFSRAWPETNFADSFGALERWVQRSGTLPLDITLDLPLRESYKFWTLLIANIARWHRIDVSYPFAFLDLRYNHSWSAMAIAPSLSLAFDDNPSGLPELSHVDASVVPKWRSVFIGAMPTLSRRRSLDPTLLQSFRHVTMLALEQIPDSLFVSILQHTPELEYLRINGESDADDNAPVVPMAFPGVRTLNCSGHTYLRYLTLPGLIHLVLDGHWHDLPPSAELERFFRRSRCTLQSVDVSDCLSSRFLDTVQAFNSVPEFLGSIGSLEDDLPDDEDQPVGISRAIRLRVVLGEFYEGNILPDVVSLTLRAVPADTDAYLDVCDAVLLRARSEGMKLRNVLLELPEGTQPPVRFREDLMGLGVTLRITRHTYDY</sequence>
<dbReference type="SUPFAM" id="SSF52047">
    <property type="entry name" value="RNI-like"/>
    <property type="match status" value="1"/>
</dbReference>